<dbReference type="Proteomes" id="UP000094236">
    <property type="component" value="Unassembled WGS sequence"/>
</dbReference>
<dbReference type="Pfam" id="PF17733">
    <property type="entry name" value="KPWE_dom"/>
    <property type="match status" value="1"/>
</dbReference>
<sequence>MSSLADSSEATSQEDVYLQFYRYDFENFPEYQQGLQQVFADYLIQYNSNLQPGQKELSEISEIESSTKNQLTLQAKVYFFCEKTNEILNLEDYFDWKKNFESKIEEVTDHNIETDAPYSSNYEKIVDLILNNKPVPGIKKIPEVILDEATASKHELKERKKPWEKENKV</sequence>
<dbReference type="Pfam" id="PF25871">
    <property type="entry name" value="HTH_76"/>
    <property type="match status" value="1"/>
</dbReference>
<dbReference type="InterPro" id="IPR058841">
    <property type="entry name" value="HTH_76"/>
</dbReference>
<reference evidence="4" key="1">
    <citation type="submission" date="2016-05" db="EMBL/GenBank/DDBJ databases">
        <title>Comparative genomics of biotechnologically important yeasts.</title>
        <authorList>
            <consortium name="DOE Joint Genome Institute"/>
            <person name="Riley R."/>
            <person name="Haridas S."/>
            <person name="Wolfe K.H."/>
            <person name="Lopes M.R."/>
            <person name="Hittinger C.T."/>
            <person name="Goker M."/>
            <person name="Salamov A."/>
            <person name="Wisecaver J."/>
            <person name="Long T.M."/>
            <person name="Aerts A.L."/>
            <person name="Barry K."/>
            <person name="Choi C."/>
            <person name="Clum A."/>
            <person name="Coughlan A.Y."/>
            <person name="Deshpande S."/>
            <person name="Douglass A.P."/>
            <person name="Hanson S.J."/>
            <person name="Klenk H.-P."/>
            <person name="Labutti K."/>
            <person name="Lapidus A."/>
            <person name="Lindquist E."/>
            <person name="Lipzen A."/>
            <person name="Meier-Kolthoff J.P."/>
            <person name="Ohm R.A."/>
            <person name="Otillar R.P."/>
            <person name="Pangilinan J."/>
            <person name="Peng Y."/>
            <person name="Rokas A."/>
            <person name="Rosa C.A."/>
            <person name="Scheuner C."/>
            <person name="Sibirny A.A."/>
            <person name="Slot J.C."/>
            <person name="Stielow J.B."/>
            <person name="Sun H."/>
            <person name="Kurtzman C.P."/>
            <person name="Blackwell M."/>
            <person name="Grigoriev I.V."/>
            <person name="Jeffries T.W."/>
        </authorList>
    </citation>
    <scope>NUCLEOTIDE SEQUENCE [LARGE SCALE GENOMIC DNA]</scope>
    <source>
        <strain evidence="4">NRRL Y-2460</strain>
    </source>
</reference>
<dbReference type="STRING" id="669874.A0A1E4TVN4"/>
<organism evidence="3 4">
    <name type="scientific">Pachysolen tannophilus NRRL Y-2460</name>
    <dbReference type="NCBI Taxonomy" id="669874"/>
    <lineage>
        <taxon>Eukaryota</taxon>
        <taxon>Fungi</taxon>
        <taxon>Dikarya</taxon>
        <taxon>Ascomycota</taxon>
        <taxon>Saccharomycotina</taxon>
        <taxon>Pichiomycetes</taxon>
        <taxon>Pachysolenaceae</taxon>
        <taxon>Pachysolen</taxon>
    </lineage>
</organism>
<feature type="domain" description="Peroxisomal membrane protein PEX14-like KPWE" evidence="1">
    <location>
        <begin position="117"/>
        <end position="165"/>
    </location>
</feature>
<keyword evidence="4" id="KW-1185">Reference proteome</keyword>
<dbReference type="PANTHER" id="PTHR36855">
    <property type="entry name" value="CHROMOSOME 10, WHOLE GENOME SHOTGUN SEQUENCE"/>
    <property type="match status" value="1"/>
</dbReference>
<feature type="domain" description="PEX14-like helix-turn-helix" evidence="2">
    <location>
        <begin position="14"/>
        <end position="99"/>
    </location>
</feature>
<dbReference type="AlphaFoldDB" id="A0A1E4TVN4"/>
<dbReference type="OrthoDB" id="9936937at2759"/>
<protein>
    <submittedName>
        <fullName evidence="3">Uncharacterized protein</fullName>
    </submittedName>
</protein>
<dbReference type="InterPro" id="IPR040554">
    <property type="entry name" value="KPWE_PEX14_dom"/>
</dbReference>
<evidence type="ECO:0000259" key="2">
    <source>
        <dbReference type="Pfam" id="PF25871"/>
    </source>
</evidence>
<dbReference type="PANTHER" id="PTHR36855:SF1">
    <property type="entry name" value="PEROXISOME MEMBRANE ANCHOR PROTEIN PEX14P N-TERMINAL DOMAIN-CONTAINING PROTEIN"/>
    <property type="match status" value="1"/>
</dbReference>
<evidence type="ECO:0000259" key="1">
    <source>
        <dbReference type="Pfam" id="PF17733"/>
    </source>
</evidence>
<proteinExistence type="predicted"/>
<evidence type="ECO:0000313" key="3">
    <source>
        <dbReference type="EMBL" id="ODV95801.1"/>
    </source>
</evidence>
<accession>A0A1E4TVN4</accession>
<gene>
    <name evidence="3" type="ORF">PACTADRAFT_33008</name>
</gene>
<name>A0A1E4TVN4_PACTA</name>
<dbReference type="EMBL" id="KV454013">
    <property type="protein sequence ID" value="ODV95801.1"/>
    <property type="molecule type" value="Genomic_DNA"/>
</dbReference>
<evidence type="ECO:0000313" key="4">
    <source>
        <dbReference type="Proteomes" id="UP000094236"/>
    </source>
</evidence>